<feature type="transmembrane region" description="Helical" evidence="1">
    <location>
        <begin position="504"/>
        <end position="523"/>
    </location>
</feature>
<keyword evidence="1" id="KW-0472">Membrane</keyword>
<feature type="transmembrane region" description="Helical" evidence="1">
    <location>
        <begin position="235"/>
        <end position="255"/>
    </location>
</feature>
<protein>
    <submittedName>
        <fullName evidence="2">ABC-2 type transport system permease protein</fullName>
    </submittedName>
</protein>
<dbReference type="EMBL" id="VFOW01000001">
    <property type="protein sequence ID" value="TQL76583.1"/>
    <property type="molecule type" value="Genomic_DNA"/>
</dbReference>
<feature type="transmembrane region" description="Helical" evidence="1">
    <location>
        <begin position="341"/>
        <end position="362"/>
    </location>
</feature>
<dbReference type="RefSeq" id="WP_142038191.1">
    <property type="nucleotide sequence ID" value="NZ_JBHTGS010000001.1"/>
</dbReference>
<dbReference type="OrthoDB" id="2014935at2"/>
<evidence type="ECO:0000256" key="1">
    <source>
        <dbReference type="SAM" id="Phobius"/>
    </source>
</evidence>
<dbReference type="AlphaFoldDB" id="A0A543AVG5"/>
<feature type="transmembrane region" description="Helical" evidence="1">
    <location>
        <begin position="392"/>
        <end position="417"/>
    </location>
</feature>
<dbReference type="Proteomes" id="UP000317043">
    <property type="component" value="Unassembled WGS sequence"/>
</dbReference>
<evidence type="ECO:0000313" key="2">
    <source>
        <dbReference type="EMBL" id="TQL76583.1"/>
    </source>
</evidence>
<keyword evidence="1" id="KW-1133">Transmembrane helix</keyword>
<feature type="transmembrane region" description="Helical" evidence="1">
    <location>
        <begin position="123"/>
        <end position="149"/>
    </location>
</feature>
<gene>
    <name evidence="2" type="ORF">FB566_2115</name>
</gene>
<sequence>MSTLTGTGTLTRFILRRDRLLLPLWIILIGLTPLALAPGISEIWPDQAARDNGAQLINHTPAFTALMGKVHDPSLGGLVAWRGSLIPLILAMIAAVTLIRHTRTDEEVGRRELLGANVMGRHAQLAAAVIVTAGASLVIGALVALGMVAENEAVTGSILLGAQYAAAGLVFAGVAAVCAQLTSAAGAARGIFFIVLGAGYLFRMAADLNSDLTWLRWVTPVGWLEALEPYAANRWGVLLLLTVTFLVLVGVAFALQSRRDIEAGILPTQLGRPTAPRSLSSSLGLAWRIHRAGLLGWVIGFALMGALLGSMVHGIQQTIESSPVIEEMMTAMGGSDVLTDAFVASMLGLLGLVAAGYGIQAIGKLRSEETRLHAEQTLATGVSRWSWAGSHLVFGLIGPVVVLAAGGVALGLTYGLAVDDVAAGLRDSAAGWLIQIPAVWVLSGFTMLLFGLAPKLLGLAWVALAMCLVCGQLGAALRLPQWALNLSPFTHLPQLPGNPMTWPPVLWLTGVAIVFTVVGLVAVRRRDLG</sequence>
<feature type="transmembrane region" description="Helical" evidence="1">
    <location>
        <begin position="429"/>
        <end position="452"/>
    </location>
</feature>
<feature type="transmembrane region" description="Helical" evidence="1">
    <location>
        <begin position="161"/>
        <end position="179"/>
    </location>
</feature>
<feature type="transmembrane region" description="Helical" evidence="1">
    <location>
        <begin position="20"/>
        <end position="40"/>
    </location>
</feature>
<organism evidence="2 3">
    <name type="scientific">Stackebrandtia endophytica</name>
    <dbReference type="NCBI Taxonomy" id="1496996"/>
    <lineage>
        <taxon>Bacteria</taxon>
        <taxon>Bacillati</taxon>
        <taxon>Actinomycetota</taxon>
        <taxon>Actinomycetes</taxon>
        <taxon>Glycomycetales</taxon>
        <taxon>Glycomycetaceae</taxon>
        <taxon>Stackebrandtia</taxon>
    </lineage>
</organism>
<keyword evidence="3" id="KW-1185">Reference proteome</keyword>
<reference evidence="2 3" key="1">
    <citation type="submission" date="2019-06" db="EMBL/GenBank/DDBJ databases">
        <title>Sequencing the genomes of 1000 actinobacteria strains.</title>
        <authorList>
            <person name="Klenk H.-P."/>
        </authorList>
    </citation>
    <scope>NUCLEOTIDE SEQUENCE [LARGE SCALE GENOMIC DNA]</scope>
    <source>
        <strain evidence="2 3">DSM 45928</strain>
    </source>
</reference>
<evidence type="ECO:0000313" key="3">
    <source>
        <dbReference type="Proteomes" id="UP000317043"/>
    </source>
</evidence>
<feature type="transmembrane region" description="Helical" evidence="1">
    <location>
        <begin position="459"/>
        <end position="484"/>
    </location>
</feature>
<feature type="transmembrane region" description="Helical" evidence="1">
    <location>
        <begin position="186"/>
        <end position="206"/>
    </location>
</feature>
<feature type="transmembrane region" description="Helical" evidence="1">
    <location>
        <begin position="294"/>
        <end position="315"/>
    </location>
</feature>
<comment type="caution">
    <text evidence="2">The sequence shown here is derived from an EMBL/GenBank/DDBJ whole genome shotgun (WGS) entry which is preliminary data.</text>
</comment>
<accession>A0A543AVG5</accession>
<proteinExistence type="predicted"/>
<name>A0A543AVG5_9ACTN</name>
<keyword evidence="1" id="KW-0812">Transmembrane</keyword>
<feature type="transmembrane region" description="Helical" evidence="1">
    <location>
        <begin position="79"/>
        <end position="102"/>
    </location>
</feature>
<dbReference type="InParanoid" id="A0A543AVG5"/>